<dbReference type="CTD" id="78777031"/>
<proteinExistence type="predicted"/>
<feature type="region of interest" description="Disordered" evidence="1">
    <location>
        <begin position="484"/>
        <end position="517"/>
    </location>
</feature>
<evidence type="ECO:0000313" key="3">
    <source>
        <dbReference type="Proteomes" id="UP000483820"/>
    </source>
</evidence>
<dbReference type="GO" id="GO:0045087">
    <property type="term" value="P:innate immune response"/>
    <property type="evidence" value="ECO:0007669"/>
    <property type="project" value="TreeGrafter"/>
</dbReference>
<dbReference type="EMBL" id="WUAV01000005">
    <property type="protein sequence ID" value="KAF1754320.1"/>
    <property type="molecule type" value="Genomic_DNA"/>
</dbReference>
<feature type="compositionally biased region" description="Basic and acidic residues" evidence="1">
    <location>
        <begin position="501"/>
        <end position="517"/>
    </location>
</feature>
<evidence type="ECO:0000313" key="2">
    <source>
        <dbReference type="EMBL" id="KAF1754320.1"/>
    </source>
</evidence>
<dbReference type="PANTHER" id="PTHR21447">
    <property type="entry name" value="RING-TYPE DOMAIN-CONTAINING PROTEIN-RELATED"/>
    <property type="match status" value="1"/>
</dbReference>
<dbReference type="AlphaFoldDB" id="A0A6A5GGP0"/>
<dbReference type="Proteomes" id="UP000483820">
    <property type="component" value="Chromosome V"/>
</dbReference>
<dbReference type="KEGG" id="crq:GCK72_020880"/>
<gene>
    <name evidence="2" type="ORF">GCK72_020880</name>
</gene>
<dbReference type="PANTHER" id="PTHR21447:SF11">
    <property type="entry name" value="RING-TYPE DOMAIN-CONTAINING PROTEIN"/>
    <property type="match status" value="1"/>
</dbReference>
<protein>
    <submittedName>
        <fullName evidence="2">Uncharacterized protein</fullName>
    </submittedName>
</protein>
<evidence type="ECO:0000256" key="1">
    <source>
        <dbReference type="SAM" id="MobiDB-lite"/>
    </source>
</evidence>
<dbReference type="GeneID" id="78777031"/>
<name>A0A6A5GGP0_CAERE</name>
<organism evidence="2 3">
    <name type="scientific">Caenorhabditis remanei</name>
    <name type="common">Caenorhabditis vulgaris</name>
    <dbReference type="NCBI Taxonomy" id="31234"/>
    <lineage>
        <taxon>Eukaryota</taxon>
        <taxon>Metazoa</taxon>
        <taxon>Ecdysozoa</taxon>
        <taxon>Nematoda</taxon>
        <taxon>Chromadorea</taxon>
        <taxon>Rhabditida</taxon>
        <taxon>Rhabditina</taxon>
        <taxon>Rhabditomorpha</taxon>
        <taxon>Rhabditoidea</taxon>
        <taxon>Rhabditidae</taxon>
        <taxon>Peloderinae</taxon>
        <taxon>Caenorhabditis</taxon>
    </lineage>
</organism>
<reference evidence="2 3" key="1">
    <citation type="submission" date="2019-12" db="EMBL/GenBank/DDBJ databases">
        <title>Chromosome-level assembly of the Caenorhabditis remanei genome.</title>
        <authorList>
            <person name="Teterina A.A."/>
            <person name="Willis J.H."/>
            <person name="Phillips P.C."/>
        </authorList>
    </citation>
    <scope>NUCLEOTIDE SEQUENCE [LARGE SCALE GENOMIC DNA]</scope>
    <source>
        <strain evidence="2 3">PX506</strain>
        <tissue evidence="2">Whole organism</tissue>
    </source>
</reference>
<dbReference type="GO" id="GO:0045121">
    <property type="term" value="C:membrane raft"/>
    <property type="evidence" value="ECO:0007669"/>
    <property type="project" value="TreeGrafter"/>
</dbReference>
<dbReference type="RefSeq" id="XP_053582773.1">
    <property type="nucleotide sequence ID" value="XM_053733860.1"/>
</dbReference>
<comment type="caution">
    <text evidence="2">The sequence shown here is derived from an EMBL/GenBank/DDBJ whole genome shotgun (WGS) entry which is preliminary data.</text>
</comment>
<sequence length="517" mass="59807">MSSSVNDFEKVLRAFIPKELIPAMWEFNTYKTHKENIQSLMKGGQLDIFENAKQLEVQIGDYMCFPRNVEYFKMDPLEQIAPHPMEYLSLKNKEYIYKSDWWLMFDYDGIFPEGGWQRSEGDWILIECWMEMEYGDNNEMIVKPDMEKAVEEIIKALDQQDSVIETFNTSQKGAFYKTFAERMKSKTVMSNLILNCMEDIIEKYPVKKYSAGLSRILAGVALVMEAVEDFVRKESIHLPPLNSVSLTKPVIRLFSIDKNHFVMAHELLKTLKNCKIDVSGFEKEENGMPKLSTFTFREVVQKVDKEVMKNLVFVKMETDSLLMFKQTPIPTTCDGGYCTLAVDALRDILMDMIVTKKVFQTIEDKEWIHIKQFFKSIESHFDQTRGVYFIDLKDVKTIKESWENIYSTHLKQFSSSPKLKKTSKTTGSTSSHLHQAVMQCQFNSLVRVIPMLLKFIHKQGACNRLSIVRCELCDGKTLVDESAPITEEGLLQKKTNPLSSEDTKPEPEELKAETAER</sequence>
<accession>A0A6A5GGP0</accession>